<dbReference type="SUPFAM" id="SSF46689">
    <property type="entry name" value="Homeodomain-like"/>
    <property type="match status" value="1"/>
</dbReference>
<name>A0ABS2Z934_9BACL</name>
<protein>
    <submittedName>
        <fullName evidence="6">MurR/RpiR family transcriptional regulator</fullName>
    </submittedName>
</protein>
<dbReference type="PANTHER" id="PTHR30514:SF18">
    <property type="entry name" value="RPIR-FAMILY TRANSCRIPTIONAL REGULATOR"/>
    <property type="match status" value="1"/>
</dbReference>
<feature type="domain" description="HTH rpiR-type" evidence="4">
    <location>
        <begin position="2"/>
        <end position="78"/>
    </location>
</feature>
<gene>
    <name evidence="6" type="ORF">JYA64_02705</name>
</gene>
<dbReference type="InterPro" id="IPR001347">
    <property type="entry name" value="SIS_dom"/>
</dbReference>
<evidence type="ECO:0000313" key="6">
    <source>
        <dbReference type="EMBL" id="MBN3544201.1"/>
    </source>
</evidence>
<dbReference type="PROSITE" id="PS51464">
    <property type="entry name" value="SIS"/>
    <property type="match status" value="1"/>
</dbReference>
<dbReference type="SUPFAM" id="SSF53697">
    <property type="entry name" value="SIS domain"/>
    <property type="match status" value="1"/>
</dbReference>
<comment type="caution">
    <text evidence="6">The sequence shown here is derived from an EMBL/GenBank/DDBJ whole genome shotgun (WGS) entry which is preliminary data.</text>
</comment>
<dbReference type="InterPro" id="IPR036388">
    <property type="entry name" value="WH-like_DNA-bd_sf"/>
</dbReference>
<evidence type="ECO:0000313" key="7">
    <source>
        <dbReference type="Proteomes" id="UP001319060"/>
    </source>
</evidence>
<reference evidence="6 7" key="1">
    <citation type="submission" date="2021-01" db="EMBL/GenBank/DDBJ databases">
        <title>Genome Sequencing of Type Strains.</title>
        <authorList>
            <person name="Lemaire J.F."/>
            <person name="Inderbitzin P."/>
            <person name="Collins S.B."/>
            <person name="Wespe N."/>
            <person name="Knight-Connoni V."/>
        </authorList>
    </citation>
    <scope>NUCLEOTIDE SEQUENCE [LARGE SCALE GENOMIC DNA]</scope>
    <source>
        <strain evidence="6 7">DSM 14730</strain>
    </source>
</reference>
<dbReference type="Gene3D" id="1.10.10.10">
    <property type="entry name" value="Winged helix-like DNA-binding domain superfamily/Winged helix DNA-binding domain"/>
    <property type="match status" value="1"/>
</dbReference>
<dbReference type="PROSITE" id="PS51071">
    <property type="entry name" value="HTH_RPIR"/>
    <property type="match status" value="1"/>
</dbReference>
<dbReference type="EMBL" id="JAFHKS010000040">
    <property type="protein sequence ID" value="MBN3544201.1"/>
    <property type="molecule type" value="Genomic_DNA"/>
</dbReference>
<evidence type="ECO:0000259" key="4">
    <source>
        <dbReference type="PROSITE" id="PS51071"/>
    </source>
</evidence>
<keyword evidence="3" id="KW-0804">Transcription</keyword>
<organism evidence="6 7">
    <name type="scientific">Fictibacillus barbaricus</name>
    <dbReference type="NCBI Taxonomy" id="182136"/>
    <lineage>
        <taxon>Bacteria</taxon>
        <taxon>Bacillati</taxon>
        <taxon>Bacillota</taxon>
        <taxon>Bacilli</taxon>
        <taxon>Bacillales</taxon>
        <taxon>Fictibacillaceae</taxon>
        <taxon>Fictibacillus</taxon>
    </lineage>
</organism>
<evidence type="ECO:0000256" key="3">
    <source>
        <dbReference type="ARBA" id="ARBA00023163"/>
    </source>
</evidence>
<evidence type="ECO:0000259" key="5">
    <source>
        <dbReference type="PROSITE" id="PS51464"/>
    </source>
</evidence>
<dbReference type="InterPro" id="IPR009057">
    <property type="entry name" value="Homeodomain-like_sf"/>
</dbReference>
<dbReference type="InterPro" id="IPR046348">
    <property type="entry name" value="SIS_dom_sf"/>
</dbReference>
<dbReference type="Proteomes" id="UP001319060">
    <property type="component" value="Unassembled WGS sequence"/>
</dbReference>
<keyword evidence="1" id="KW-0805">Transcription regulation</keyword>
<dbReference type="PANTHER" id="PTHR30514">
    <property type="entry name" value="GLUCOKINASE"/>
    <property type="match status" value="1"/>
</dbReference>
<dbReference type="RefSeq" id="WP_188404356.1">
    <property type="nucleotide sequence ID" value="NZ_BMCE01000004.1"/>
</dbReference>
<sequence length="286" mass="32903">MYDFRTHIKQHFHNLSKGQQKLAKYLLEDPQAFALNSAGEIGKKVGVSETTVIRFCYALQLSGFSELQKRIRENLLSQSGLDKYYSEKVKLAKQPHFYAQVMKQDIDNINRTIQHINENEFNRAIERLMMSDEIVITGLRTSYAAAHWFSFMLGMVRGNTYLYRPDTDDFIRQMSQMTKNTTVVAISFHRYIKETIKFVEIAKKHGAYIIGITDSPIAPISKYVDNIISIYHSESTIDATPALFSVLNALVAGVSVQDHEKFNKRKEQYDLIEDDHLFVNEGGEDK</sequence>
<evidence type="ECO:0000256" key="1">
    <source>
        <dbReference type="ARBA" id="ARBA00023015"/>
    </source>
</evidence>
<dbReference type="Gene3D" id="3.40.50.10490">
    <property type="entry name" value="Glucose-6-phosphate isomerase like protein, domain 1"/>
    <property type="match status" value="1"/>
</dbReference>
<dbReference type="InterPro" id="IPR047640">
    <property type="entry name" value="RpiR-like"/>
</dbReference>
<keyword evidence="7" id="KW-1185">Reference proteome</keyword>
<dbReference type="InterPro" id="IPR035472">
    <property type="entry name" value="RpiR-like_SIS"/>
</dbReference>
<feature type="domain" description="SIS" evidence="5">
    <location>
        <begin position="124"/>
        <end position="260"/>
    </location>
</feature>
<accession>A0ABS2Z934</accession>
<dbReference type="CDD" id="cd05013">
    <property type="entry name" value="SIS_RpiR"/>
    <property type="match status" value="1"/>
</dbReference>
<dbReference type="Pfam" id="PF01380">
    <property type="entry name" value="SIS"/>
    <property type="match status" value="1"/>
</dbReference>
<dbReference type="Pfam" id="PF01418">
    <property type="entry name" value="HTH_6"/>
    <property type="match status" value="1"/>
</dbReference>
<proteinExistence type="predicted"/>
<dbReference type="InterPro" id="IPR000281">
    <property type="entry name" value="HTH_RpiR"/>
</dbReference>
<keyword evidence="2" id="KW-0238">DNA-binding</keyword>
<evidence type="ECO:0000256" key="2">
    <source>
        <dbReference type="ARBA" id="ARBA00023125"/>
    </source>
</evidence>